<evidence type="ECO:0000313" key="5">
    <source>
        <dbReference type="Proteomes" id="UP000823941"/>
    </source>
</evidence>
<name>A0ABQ7R572_PLUXY</name>
<keyword evidence="5" id="KW-1185">Reference proteome</keyword>
<sequence length="108" mass="12229">MPGRVTTHKHFLTALQTLKPKFRKALLKVCSEEEINCICECIHNVLKGNIPLQNKDSIKLRKHKSTLRKLVSKGKHQFRKHIIIQKGGAFLPIILGSVLTGLINSILR</sequence>
<dbReference type="EMBL" id="JAHIBW010000019">
    <property type="protein sequence ID" value="KAG7301652.1"/>
    <property type="molecule type" value="Genomic_DNA"/>
</dbReference>
<dbReference type="Proteomes" id="UP000823941">
    <property type="component" value="Chromosome 5"/>
</dbReference>
<evidence type="ECO:0000313" key="4">
    <source>
        <dbReference type="EMBL" id="KAG7312456.1"/>
    </source>
</evidence>
<evidence type="ECO:0000256" key="1">
    <source>
        <dbReference type="SAM" id="Phobius"/>
    </source>
</evidence>
<keyword evidence="1" id="KW-0472">Membrane</keyword>
<reference evidence="4 5" key="1">
    <citation type="submission" date="2021-06" db="EMBL/GenBank/DDBJ databases">
        <title>A haploid diamondback moth (Plutella xylostella L.) genome assembly resolves 31 chromosomes and identifies a diamide resistance mutation.</title>
        <authorList>
            <person name="Ward C.M."/>
            <person name="Perry K.D."/>
            <person name="Baker G."/>
            <person name="Powis K."/>
            <person name="Heckel D.G."/>
            <person name="Baxter S.W."/>
        </authorList>
    </citation>
    <scope>NUCLEOTIDE SEQUENCE [LARGE SCALE GENOMIC DNA]</scope>
    <source>
        <strain evidence="4 5">LV</strain>
        <tissue evidence="4">Single pupa</tissue>
    </source>
</reference>
<evidence type="ECO:0000313" key="2">
    <source>
        <dbReference type="EMBL" id="KAG7301652.1"/>
    </source>
</evidence>
<keyword evidence="1" id="KW-0812">Transmembrane</keyword>
<dbReference type="Proteomes" id="UP000823941">
    <property type="component" value="Chromosome 19"/>
</dbReference>
<dbReference type="Proteomes" id="UP000823941">
    <property type="component" value="Chromosome 3"/>
</dbReference>
<organism evidence="4 5">
    <name type="scientific">Plutella xylostella</name>
    <name type="common">Diamondback moth</name>
    <name type="synonym">Plutella maculipennis</name>
    <dbReference type="NCBI Taxonomy" id="51655"/>
    <lineage>
        <taxon>Eukaryota</taxon>
        <taxon>Metazoa</taxon>
        <taxon>Ecdysozoa</taxon>
        <taxon>Arthropoda</taxon>
        <taxon>Hexapoda</taxon>
        <taxon>Insecta</taxon>
        <taxon>Pterygota</taxon>
        <taxon>Neoptera</taxon>
        <taxon>Endopterygota</taxon>
        <taxon>Lepidoptera</taxon>
        <taxon>Glossata</taxon>
        <taxon>Ditrysia</taxon>
        <taxon>Yponomeutoidea</taxon>
        <taxon>Plutellidae</taxon>
        <taxon>Plutella</taxon>
    </lineage>
</organism>
<accession>A0ABQ7R572</accession>
<comment type="caution">
    <text evidence="4">The sequence shown here is derived from an EMBL/GenBank/DDBJ whole genome shotgun (WGS) entry which is preliminary data.</text>
</comment>
<gene>
    <name evidence="4" type="ORF">JYU34_001961</name>
    <name evidence="3" type="ORF">JYU34_003588</name>
    <name evidence="2" type="ORF">JYU34_014626</name>
</gene>
<proteinExistence type="predicted"/>
<dbReference type="EMBL" id="JAHIBW010000005">
    <property type="protein sequence ID" value="KAG7310774.1"/>
    <property type="molecule type" value="Genomic_DNA"/>
</dbReference>
<protein>
    <submittedName>
        <fullName evidence="4">Uncharacterized protein</fullName>
    </submittedName>
</protein>
<evidence type="ECO:0000313" key="3">
    <source>
        <dbReference type="EMBL" id="KAG7310774.1"/>
    </source>
</evidence>
<dbReference type="EMBL" id="JAHIBW010000003">
    <property type="protein sequence ID" value="KAG7312456.1"/>
    <property type="molecule type" value="Genomic_DNA"/>
</dbReference>
<keyword evidence="1" id="KW-1133">Transmembrane helix</keyword>
<feature type="transmembrane region" description="Helical" evidence="1">
    <location>
        <begin position="89"/>
        <end position="107"/>
    </location>
</feature>